<dbReference type="CDD" id="cd07813">
    <property type="entry name" value="COQ10p_like"/>
    <property type="match status" value="1"/>
</dbReference>
<comment type="similarity">
    <text evidence="2">Belongs to the UPF0125 (RnfH) family.</text>
</comment>
<comment type="similarity">
    <text evidence="1">Belongs to the ribosome association toxin RatA family.</text>
</comment>
<proteinExistence type="inferred from homology"/>
<dbReference type="SUPFAM" id="SSF54285">
    <property type="entry name" value="MoaD/ThiS"/>
    <property type="match status" value="1"/>
</dbReference>
<keyword evidence="6" id="KW-1185">Reference proteome</keyword>
<dbReference type="SUPFAM" id="SSF55961">
    <property type="entry name" value="Bet v1-like"/>
    <property type="match status" value="1"/>
</dbReference>
<reference evidence="5" key="1">
    <citation type="submission" date="2022-08" db="EMBL/GenBank/DDBJ databases">
        <authorList>
            <person name="Dzunkova M."/>
            <person name="La Clair J."/>
            <person name="Tyml T."/>
            <person name="Doud D."/>
            <person name="Schulz F."/>
            <person name="Piquer S."/>
            <person name="Porcel Sanchis D."/>
            <person name="Osborn A."/>
            <person name="Robinson D."/>
            <person name="Louie K.B."/>
            <person name="Bowen B.P."/>
            <person name="Bowers R."/>
            <person name="Lee J."/>
            <person name="Arnau Llombart V."/>
            <person name="Diaz Villanueva W."/>
            <person name="Gosliner T."/>
            <person name="Northen T."/>
            <person name="Cheng J.-F."/>
            <person name="Burkart M.D."/>
            <person name="Woyke T."/>
        </authorList>
    </citation>
    <scope>NUCLEOTIDE SEQUENCE</scope>
    <source>
        <strain evidence="5">Df01</strain>
    </source>
</reference>
<dbReference type="InterPro" id="IPR044996">
    <property type="entry name" value="COQ10-like"/>
</dbReference>
<dbReference type="Gene3D" id="3.30.530.20">
    <property type="match status" value="1"/>
</dbReference>
<feature type="domain" description="Coenzyme Q-binding protein COQ10 START" evidence="4">
    <location>
        <begin position="17"/>
        <end position="140"/>
    </location>
</feature>
<dbReference type="EMBL" id="JANQAO010000002">
    <property type="protein sequence ID" value="MDM5147543.1"/>
    <property type="molecule type" value="Genomic_DNA"/>
</dbReference>
<dbReference type="InterPro" id="IPR005031">
    <property type="entry name" value="COQ10_START"/>
</dbReference>
<evidence type="ECO:0000256" key="2">
    <source>
        <dbReference type="ARBA" id="ARBA00010645"/>
    </source>
</evidence>
<dbReference type="PANTHER" id="PTHR12901">
    <property type="entry name" value="SPERM PROTEIN HOMOLOG"/>
    <property type="match status" value="1"/>
</dbReference>
<dbReference type="InterPro" id="IPR023393">
    <property type="entry name" value="START-like_dom_sf"/>
</dbReference>
<dbReference type="InterPro" id="IPR016155">
    <property type="entry name" value="Mopterin_synth/thiamin_S_b"/>
</dbReference>
<sequence>MSVAALIHNAMRRTLIVSYSAEQMFALVDDIESYPDFLPWCERAEVTRNGELVRAVLHIHYCGVKVFFATDNRHQRPSRIDMTLAEGPLNSLQGGWNFVNLGDGRSRVEFELEYEFKSGPLKKLFSRVLDAVFGRFVDSFIALAKERYGEAGRGNIRVAITNGGKERMLTLSGGATVGDALAADNCEEATSVGVFGRLCGRDERLEDGDRVEIYQSLVRDPRAARRKRAATHE</sequence>
<keyword evidence="3" id="KW-1277">Toxin-antitoxin system</keyword>
<reference evidence="5" key="2">
    <citation type="journal article" date="2023" name="Microbiome">
        <title>Synthase-selected sorting approach identifies a beta-lactone synthase in a nudibranch symbiotic bacterium.</title>
        <authorList>
            <person name="Dzunkova M."/>
            <person name="La Clair J.J."/>
            <person name="Tyml T."/>
            <person name="Doud D."/>
            <person name="Schulz F."/>
            <person name="Piquer-Esteban S."/>
            <person name="Porcel Sanchis D."/>
            <person name="Osborn A."/>
            <person name="Robinson D."/>
            <person name="Louie K.B."/>
            <person name="Bowen B.P."/>
            <person name="Bowers R.M."/>
            <person name="Lee J."/>
            <person name="Arnau V."/>
            <person name="Diaz-Villanueva W."/>
            <person name="Stepanauskas R."/>
            <person name="Gosliner T."/>
            <person name="Date S.V."/>
            <person name="Northen T.R."/>
            <person name="Cheng J.F."/>
            <person name="Burkart M.D."/>
            <person name="Woyke T."/>
        </authorList>
    </citation>
    <scope>NUCLEOTIDE SEQUENCE</scope>
    <source>
        <strain evidence="5">Df01</strain>
    </source>
</reference>
<evidence type="ECO:0000256" key="3">
    <source>
        <dbReference type="ARBA" id="ARBA00022649"/>
    </source>
</evidence>
<evidence type="ECO:0000259" key="4">
    <source>
        <dbReference type="Pfam" id="PF03364"/>
    </source>
</evidence>
<dbReference type="Gene3D" id="3.10.20.280">
    <property type="entry name" value="RnfH-like"/>
    <property type="match status" value="1"/>
</dbReference>
<gene>
    <name evidence="5" type="ORF">NQX30_04060</name>
</gene>
<accession>A0ABT7QM03</accession>
<dbReference type="PANTHER" id="PTHR12901:SF10">
    <property type="entry name" value="COENZYME Q-BINDING PROTEIN COQ10, MITOCHONDRIAL"/>
    <property type="match status" value="1"/>
</dbReference>
<name>A0ABT7QM03_9GAMM</name>
<organism evidence="5 6">
    <name type="scientific">Candidatus Doriopsillibacter californiensis</name>
    <dbReference type="NCBI Taxonomy" id="2970740"/>
    <lineage>
        <taxon>Bacteria</taxon>
        <taxon>Pseudomonadati</taxon>
        <taxon>Pseudomonadota</taxon>
        <taxon>Gammaproteobacteria</taxon>
        <taxon>Candidatus Tethybacterales</taxon>
        <taxon>Candidatus Persebacteraceae</taxon>
        <taxon>Candidatus Doriopsillibacter</taxon>
    </lineage>
</organism>
<dbReference type="Proteomes" id="UP001168167">
    <property type="component" value="Unassembled WGS sequence"/>
</dbReference>
<protein>
    <submittedName>
        <fullName evidence="5">RnfH family protein</fullName>
    </submittedName>
</protein>
<comment type="caution">
    <text evidence="5">The sequence shown here is derived from an EMBL/GenBank/DDBJ whole genome shotgun (WGS) entry which is preliminary data.</text>
</comment>
<dbReference type="Pfam" id="PF03364">
    <property type="entry name" value="Polyketide_cyc"/>
    <property type="match status" value="1"/>
</dbReference>
<evidence type="ECO:0000256" key="1">
    <source>
        <dbReference type="ARBA" id="ARBA00008918"/>
    </source>
</evidence>
<dbReference type="InterPro" id="IPR037021">
    <property type="entry name" value="RnfH_sf"/>
</dbReference>
<evidence type="ECO:0000313" key="6">
    <source>
        <dbReference type="Proteomes" id="UP001168167"/>
    </source>
</evidence>
<evidence type="ECO:0000313" key="5">
    <source>
        <dbReference type="EMBL" id="MDM5147543.1"/>
    </source>
</evidence>
<dbReference type="InterPro" id="IPR005346">
    <property type="entry name" value="RnfH"/>
</dbReference>
<dbReference type="Pfam" id="PF03658">
    <property type="entry name" value="Ub-RnfH"/>
    <property type="match status" value="1"/>
</dbReference>